<organism evidence="2 3">
    <name type="scientific">Salinarimonas soli</name>
    <dbReference type="NCBI Taxonomy" id="1638099"/>
    <lineage>
        <taxon>Bacteria</taxon>
        <taxon>Pseudomonadati</taxon>
        <taxon>Pseudomonadota</taxon>
        <taxon>Alphaproteobacteria</taxon>
        <taxon>Hyphomicrobiales</taxon>
        <taxon>Salinarimonadaceae</taxon>
        <taxon>Salinarimonas</taxon>
    </lineage>
</organism>
<dbReference type="Pfam" id="PF09979">
    <property type="entry name" value="DUF2213"/>
    <property type="match status" value="1"/>
</dbReference>
<feature type="compositionally biased region" description="Basic and acidic residues" evidence="1">
    <location>
        <begin position="234"/>
        <end position="244"/>
    </location>
</feature>
<name>A0A5B2VH68_9HYPH</name>
<reference evidence="2 3" key="2">
    <citation type="submission" date="2019-09" db="EMBL/GenBank/DDBJ databases">
        <authorList>
            <person name="Jin C."/>
        </authorList>
    </citation>
    <scope>NUCLEOTIDE SEQUENCE [LARGE SCALE GENOMIC DNA]</scope>
    <source>
        <strain evidence="2 3">BN140002</strain>
    </source>
</reference>
<dbReference type="OrthoDB" id="7549700at2"/>
<feature type="region of interest" description="Disordered" evidence="1">
    <location>
        <begin position="276"/>
        <end position="310"/>
    </location>
</feature>
<dbReference type="AlphaFoldDB" id="A0A5B2VH68"/>
<dbReference type="Proteomes" id="UP000323142">
    <property type="component" value="Unassembled WGS sequence"/>
</dbReference>
<dbReference type="InterPro" id="IPR016913">
    <property type="entry name" value="UCP029215"/>
</dbReference>
<gene>
    <name evidence="2" type="ORF">F0L46_08340</name>
</gene>
<reference evidence="2 3" key="1">
    <citation type="submission" date="2019-09" db="EMBL/GenBank/DDBJ databases">
        <title>Salinarimonas rosea gen. nov., sp. nov., a new member of the a-2 subgroup of the Proteobacteria.</title>
        <authorList>
            <person name="Liu J."/>
        </authorList>
    </citation>
    <scope>NUCLEOTIDE SEQUENCE [LARGE SCALE GENOMIC DNA]</scope>
    <source>
        <strain evidence="2 3">BN140002</strain>
    </source>
</reference>
<dbReference type="EMBL" id="VUOA01000018">
    <property type="protein sequence ID" value="KAA2237679.1"/>
    <property type="molecule type" value="Genomic_DNA"/>
</dbReference>
<evidence type="ECO:0000313" key="3">
    <source>
        <dbReference type="Proteomes" id="UP000323142"/>
    </source>
</evidence>
<evidence type="ECO:0000256" key="1">
    <source>
        <dbReference type="SAM" id="MobiDB-lite"/>
    </source>
</evidence>
<evidence type="ECO:0000313" key="2">
    <source>
        <dbReference type="EMBL" id="KAA2237679.1"/>
    </source>
</evidence>
<protein>
    <submittedName>
        <fullName evidence="2">DUF2213 domain-containing protein</fullName>
    </submittedName>
</protein>
<accession>A0A5B2VH68</accession>
<comment type="caution">
    <text evidence="2">The sequence shown here is derived from an EMBL/GenBank/DDBJ whole genome shotgun (WGS) entry which is preliminary data.</text>
</comment>
<sequence length="437" mass="47178">MPQQTDREVLVVEQIGRTRYRTPEGFLFCEGVRIARTGPMLYAPKEVPDLEPGDNRMVVVDRDEECLFTPETIASFQGKPVTNGHPPRFVSPETWKEDAAGVVLNPRRGEGDEVSFLVADLLITDAGTIADVEAGKREISCGYDCDRVLVKPGYARATRIVGNHVALVDRARGGPALTIQDGAPGASPKEPTTMSKRHWYDRLLTAFQARDEAAFKEELEEAKKEATDGDDEDDKGKDDDDKRLEDGFGRIEKILADQATAHAAALKGLADRLAKLEDGDDEDDDEGKGKPAEDGDDEDDKDADKGKTQDSAALRDAFLDVKARAEILAPGIRLPTFDAKAKADATQSAIAGLQRDALGRAFADPVRKGFVVAAIGDKADPARLTADALPVAFRAASEIARAANNGGRHSDTQLPVTAGGMTPAKYQEMIQARRKAG</sequence>
<proteinExistence type="predicted"/>
<dbReference type="RefSeq" id="WP_149816628.1">
    <property type="nucleotide sequence ID" value="NZ_VUOA01000018.1"/>
</dbReference>
<feature type="region of interest" description="Disordered" evidence="1">
    <location>
        <begin position="219"/>
        <end position="244"/>
    </location>
</feature>
<keyword evidence="3" id="KW-1185">Reference proteome</keyword>